<dbReference type="PANTHER" id="PTHR44229">
    <property type="entry name" value="15-HYDROXYPROSTAGLANDIN DEHYDROGENASE [NAD(+)]"/>
    <property type="match status" value="1"/>
</dbReference>
<name>A0A9W9KH98_9EURO</name>
<dbReference type="OrthoDB" id="37659at2759"/>
<dbReference type="RefSeq" id="XP_056514058.1">
    <property type="nucleotide sequence ID" value="XM_056652991.1"/>
</dbReference>
<dbReference type="SUPFAM" id="SSF51735">
    <property type="entry name" value="NAD(P)-binding Rossmann-fold domains"/>
    <property type="match status" value="1"/>
</dbReference>
<accession>A0A9W9KH98</accession>
<dbReference type="Pfam" id="PF00106">
    <property type="entry name" value="adh_short"/>
    <property type="match status" value="1"/>
</dbReference>
<organism evidence="4 5">
    <name type="scientific">Penicillium alfredii</name>
    <dbReference type="NCBI Taxonomy" id="1506179"/>
    <lineage>
        <taxon>Eukaryota</taxon>
        <taxon>Fungi</taxon>
        <taxon>Dikarya</taxon>
        <taxon>Ascomycota</taxon>
        <taxon>Pezizomycotina</taxon>
        <taxon>Eurotiomycetes</taxon>
        <taxon>Eurotiomycetidae</taxon>
        <taxon>Eurotiales</taxon>
        <taxon>Aspergillaceae</taxon>
        <taxon>Penicillium</taxon>
    </lineage>
</organism>
<keyword evidence="5" id="KW-1185">Reference proteome</keyword>
<dbReference type="InterPro" id="IPR002347">
    <property type="entry name" value="SDR_fam"/>
</dbReference>
<dbReference type="AlphaFoldDB" id="A0A9W9KH98"/>
<proteinExistence type="inferred from homology"/>
<dbReference type="PRINTS" id="PR00081">
    <property type="entry name" value="GDHRDH"/>
</dbReference>
<dbReference type="GeneID" id="81392159"/>
<keyword evidence="2" id="KW-0521">NADP</keyword>
<dbReference type="GO" id="GO:0005737">
    <property type="term" value="C:cytoplasm"/>
    <property type="evidence" value="ECO:0007669"/>
    <property type="project" value="TreeGrafter"/>
</dbReference>
<protein>
    <submittedName>
        <fullName evidence="4">Uncharacterized protein</fullName>
    </submittedName>
</protein>
<evidence type="ECO:0000313" key="4">
    <source>
        <dbReference type="EMBL" id="KAJ5105062.1"/>
    </source>
</evidence>
<evidence type="ECO:0000256" key="3">
    <source>
        <dbReference type="ARBA" id="ARBA00023002"/>
    </source>
</evidence>
<dbReference type="InterPro" id="IPR036291">
    <property type="entry name" value="NAD(P)-bd_dom_sf"/>
</dbReference>
<dbReference type="Gene3D" id="3.40.50.720">
    <property type="entry name" value="NAD(P)-binding Rossmann-like Domain"/>
    <property type="match status" value="1"/>
</dbReference>
<reference evidence="4" key="2">
    <citation type="journal article" date="2023" name="IMA Fungus">
        <title>Comparative genomic study of the Penicillium genus elucidates a diverse pangenome and 15 lateral gene transfer events.</title>
        <authorList>
            <person name="Petersen C."/>
            <person name="Sorensen T."/>
            <person name="Nielsen M.R."/>
            <person name="Sondergaard T.E."/>
            <person name="Sorensen J.L."/>
            <person name="Fitzpatrick D.A."/>
            <person name="Frisvad J.C."/>
            <person name="Nielsen K.L."/>
        </authorList>
    </citation>
    <scope>NUCLEOTIDE SEQUENCE</scope>
    <source>
        <strain evidence="4">IBT 34128</strain>
    </source>
</reference>
<keyword evidence="3" id="KW-0560">Oxidoreductase</keyword>
<evidence type="ECO:0000256" key="1">
    <source>
        <dbReference type="ARBA" id="ARBA00006484"/>
    </source>
</evidence>
<reference evidence="4" key="1">
    <citation type="submission" date="2022-11" db="EMBL/GenBank/DDBJ databases">
        <authorList>
            <person name="Petersen C."/>
        </authorList>
    </citation>
    <scope>NUCLEOTIDE SEQUENCE</scope>
    <source>
        <strain evidence="4">IBT 34128</strain>
    </source>
</reference>
<dbReference type="PROSITE" id="PS00061">
    <property type="entry name" value="ADH_SHORT"/>
    <property type="match status" value="1"/>
</dbReference>
<gene>
    <name evidence="4" type="ORF">NUU61_002409</name>
</gene>
<sequence length="293" mass="31508">MAKVALITGGASGMGLAVAKALAARGDWDIHVLDINEERGAEVARDVPRTTFHRANVTKYDELGAAFQQAFQKDGRLDFVFANAGVIERGNFYASPPDGDAVSPPPEPDMLSIDADLKGVVLTSYLAQHYFRNSPHKGNGANIVMTASCGGLYATYSAPMYSAAKFGVVGFMRSISRHFKTCGTRVNAICPSVVRTNLIDPAAWDSFPKDRFVNVDTVVQVVLQLLDGGEPAGQGLSDTLGNHRPLDKLHGLAVEVSDIGFYFRDQHTFADEGMRQVMDATAVENQVGSVLNV</sequence>
<comment type="similarity">
    <text evidence="1">Belongs to the short-chain dehydrogenases/reductases (SDR) family.</text>
</comment>
<dbReference type="EMBL" id="JAPMSZ010000004">
    <property type="protein sequence ID" value="KAJ5105062.1"/>
    <property type="molecule type" value="Genomic_DNA"/>
</dbReference>
<dbReference type="GO" id="GO:0016616">
    <property type="term" value="F:oxidoreductase activity, acting on the CH-OH group of donors, NAD or NADP as acceptor"/>
    <property type="evidence" value="ECO:0007669"/>
    <property type="project" value="TreeGrafter"/>
</dbReference>
<dbReference type="InterPro" id="IPR020904">
    <property type="entry name" value="Sc_DH/Rdtase_CS"/>
</dbReference>
<dbReference type="Proteomes" id="UP001141434">
    <property type="component" value="Unassembled WGS sequence"/>
</dbReference>
<dbReference type="PANTHER" id="PTHR44229:SF4">
    <property type="entry name" value="15-HYDROXYPROSTAGLANDIN DEHYDROGENASE [NAD(+)]"/>
    <property type="match status" value="1"/>
</dbReference>
<evidence type="ECO:0000256" key="2">
    <source>
        <dbReference type="ARBA" id="ARBA00022857"/>
    </source>
</evidence>
<evidence type="ECO:0000313" key="5">
    <source>
        <dbReference type="Proteomes" id="UP001141434"/>
    </source>
</evidence>
<comment type="caution">
    <text evidence="4">The sequence shown here is derived from an EMBL/GenBank/DDBJ whole genome shotgun (WGS) entry which is preliminary data.</text>
</comment>